<gene>
    <name evidence="1" type="ORF">NTEN_LOCUS4672</name>
    <name evidence="2" type="ORF">NTEN_LOCUS4674</name>
</gene>
<organism evidence="1 3">
    <name type="scientific">Nesidiocoris tenuis</name>
    <dbReference type="NCBI Taxonomy" id="355587"/>
    <lineage>
        <taxon>Eukaryota</taxon>
        <taxon>Metazoa</taxon>
        <taxon>Ecdysozoa</taxon>
        <taxon>Arthropoda</taxon>
        <taxon>Hexapoda</taxon>
        <taxon>Insecta</taxon>
        <taxon>Pterygota</taxon>
        <taxon>Neoptera</taxon>
        <taxon>Paraneoptera</taxon>
        <taxon>Hemiptera</taxon>
        <taxon>Heteroptera</taxon>
        <taxon>Panheteroptera</taxon>
        <taxon>Cimicomorpha</taxon>
        <taxon>Miridae</taxon>
        <taxon>Dicyphina</taxon>
        <taxon>Nesidiocoris</taxon>
    </lineage>
</organism>
<accession>A0A6H5G883</accession>
<reference evidence="1 3" key="1">
    <citation type="submission" date="2020-02" db="EMBL/GenBank/DDBJ databases">
        <authorList>
            <person name="Ferguson B K."/>
        </authorList>
    </citation>
    <scope>NUCLEOTIDE SEQUENCE [LARGE SCALE GENOMIC DNA]</scope>
</reference>
<sequence length="58" mass="6545">MIPTTRPGTGSEANIRPITSHSWTNNVVEARLICGFGTSCPARSHWRCPKLHPRIIYR</sequence>
<dbReference type="EMBL" id="CADCXU010007010">
    <property type="protein sequence ID" value="CAA9998389.1"/>
    <property type="molecule type" value="Genomic_DNA"/>
</dbReference>
<protein>
    <submittedName>
        <fullName evidence="1">Uncharacterized protein</fullName>
    </submittedName>
</protein>
<name>A0A6H5G883_9HEMI</name>
<evidence type="ECO:0000313" key="1">
    <source>
        <dbReference type="EMBL" id="CAA9998389.1"/>
    </source>
</evidence>
<dbReference type="EMBL" id="CADCXU010007011">
    <property type="protein sequence ID" value="CAA9998391.1"/>
    <property type="molecule type" value="Genomic_DNA"/>
</dbReference>
<evidence type="ECO:0000313" key="3">
    <source>
        <dbReference type="Proteomes" id="UP000479000"/>
    </source>
</evidence>
<evidence type="ECO:0000313" key="2">
    <source>
        <dbReference type="EMBL" id="CAA9998391.1"/>
    </source>
</evidence>
<keyword evidence="3" id="KW-1185">Reference proteome</keyword>
<proteinExistence type="predicted"/>
<feature type="non-terminal residue" evidence="1">
    <location>
        <position position="58"/>
    </location>
</feature>
<dbReference type="Proteomes" id="UP000479000">
    <property type="component" value="Unassembled WGS sequence"/>
</dbReference>
<dbReference type="AlphaFoldDB" id="A0A6H5G883"/>